<evidence type="ECO:0000313" key="2">
    <source>
        <dbReference type="EMBL" id="TNM37723.1"/>
    </source>
</evidence>
<dbReference type="AlphaFoldDB" id="A0A5C4VPC0"/>
<comment type="caution">
    <text evidence="2">The sequence shown here is derived from an EMBL/GenBank/DDBJ whole genome shotgun (WGS) entry which is preliminary data.</text>
</comment>
<organism evidence="2 3">
    <name type="scientific">Nocardioides albidus</name>
    <dbReference type="NCBI Taxonomy" id="1517589"/>
    <lineage>
        <taxon>Bacteria</taxon>
        <taxon>Bacillati</taxon>
        <taxon>Actinomycetota</taxon>
        <taxon>Actinomycetes</taxon>
        <taxon>Propionibacteriales</taxon>
        <taxon>Nocardioidaceae</taxon>
        <taxon>Nocardioides</taxon>
    </lineage>
</organism>
<dbReference type="Pfam" id="PF24879">
    <property type="entry name" value="DUF7737"/>
    <property type="match status" value="1"/>
</dbReference>
<reference evidence="2 3" key="1">
    <citation type="journal article" date="2016" name="Int. J. Syst. Evol. Microbiol.">
        <title>Nocardioides albidus sp. nov., an actinobacterium isolated from garden soil.</title>
        <authorList>
            <person name="Singh H."/>
            <person name="Du J."/>
            <person name="Trinh H."/>
            <person name="Won K."/>
            <person name="Yang J.E."/>
            <person name="Yin C."/>
            <person name="Kook M."/>
            <person name="Yi T.H."/>
        </authorList>
    </citation>
    <scope>NUCLEOTIDE SEQUENCE [LARGE SCALE GENOMIC DNA]</scope>
    <source>
        <strain evidence="2 3">CCTCC AB 2015297</strain>
    </source>
</reference>
<dbReference type="InterPro" id="IPR056639">
    <property type="entry name" value="DUF7737"/>
</dbReference>
<evidence type="ECO:0000313" key="3">
    <source>
        <dbReference type="Proteomes" id="UP000313231"/>
    </source>
</evidence>
<accession>A0A5C4VPC0</accession>
<dbReference type="OrthoDB" id="9763697at2"/>
<evidence type="ECO:0000259" key="1">
    <source>
        <dbReference type="Pfam" id="PF24879"/>
    </source>
</evidence>
<dbReference type="EMBL" id="VDMP01000026">
    <property type="protein sequence ID" value="TNM37723.1"/>
    <property type="molecule type" value="Genomic_DNA"/>
</dbReference>
<sequence>MPLAEVPARVFSETMRDLDLVVSVAHSSGVDPGTSESSIAMRGRLVDETASMLNMSNVEVGGQRVRVRGKLGTYSVHLGSGIVHPIPGNAVCIVPVSAQHRGRSCSNLWVRADVAHN</sequence>
<name>A0A5C4VPC0_9ACTN</name>
<keyword evidence="3" id="KW-1185">Reference proteome</keyword>
<proteinExistence type="predicted"/>
<protein>
    <recommendedName>
        <fullName evidence="1">DUF7737 domain-containing protein</fullName>
    </recommendedName>
</protein>
<feature type="domain" description="DUF7737" evidence="1">
    <location>
        <begin position="40"/>
        <end position="103"/>
    </location>
</feature>
<dbReference type="Proteomes" id="UP000313231">
    <property type="component" value="Unassembled WGS sequence"/>
</dbReference>
<dbReference type="RefSeq" id="WP_139624269.1">
    <property type="nucleotide sequence ID" value="NZ_VDMP01000026.1"/>
</dbReference>
<gene>
    <name evidence="2" type="ORF">FHP29_18245</name>
</gene>